<evidence type="ECO:0000256" key="7">
    <source>
        <dbReference type="ARBA" id="ARBA00023136"/>
    </source>
</evidence>
<evidence type="ECO:0000256" key="10">
    <source>
        <dbReference type="ARBA" id="ARBA00039765"/>
    </source>
</evidence>
<organism evidence="15">
    <name type="scientific">Hirondellea gigas</name>
    <dbReference type="NCBI Taxonomy" id="1518452"/>
    <lineage>
        <taxon>Eukaryota</taxon>
        <taxon>Metazoa</taxon>
        <taxon>Ecdysozoa</taxon>
        <taxon>Arthropoda</taxon>
        <taxon>Crustacea</taxon>
        <taxon>Multicrustacea</taxon>
        <taxon>Malacostraca</taxon>
        <taxon>Eumalacostraca</taxon>
        <taxon>Peracarida</taxon>
        <taxon>Amphipoda</taxon>
        <taxon>Amphilochidea</taxon>
        <taxon>Lysianassida</taxon>
        <taxon>Lysianassidira</taxon>
        <taxon>Lysianassoidea</taxon>
        <taxon>Lysianassidae</taxon>
        <taxon>Hirondellea</taxon>
    </lineage>
</organism>
<evidence type="ECO:0000256" key="4">
    <source>
        <dbReference type="ARBA" id="ARBA00022787"/>
    </source>
</evidence>
<sequence length="300" mass="34051">MFSRMRKLSSLGSAAGVCGGLVVGWWLVANNTTTAKASWTTDFTPSVQWDWNWDRREPSSLLKPSKNNKRKNGLASDELKQCSLPDSNLTDSEKLEARLDAKKSTASRYIILIRHGQYNLDGETDKDRKLTELGREQSKLTGERLKALNLPITRLIHSTMTRATETANIMMQHMDKIEKVESSDLIREGAPIPPEPPIGHWQPENYQFFTDGPRIEAGFRHYFHRASQSQTQDSYEVVVCHANVIRYVVCRALQFPPEAWLRMNLHNGSLTILTIRPDGRVSMRQLGECGHMPPSKLSFT</sequence>
<evidence type="ECO:0000256" key="13">
    <source>
        <dbReference type="ARBA" id="ARBA00047761"/>
    </source>
</evidence>
<dbReference type="Gene3D" id="3.40.50.1240">
    <property type="entry name" value="Phosphoglycerate mutase-like"/>
    <property type="match status" value="1"/>
</dbReference>
<dbReference type="PANTHER" id="PTHR20935">
    <property type="entry name" value="PHOSPHOGLYCERATE MUTASE-RELATED"/>
    <property type="match status" value="1"/>
</dbReference>
<protein>
    <recommendedName>
        <fullName evidence="10">Serine/threonine-protein phosphatase PGAM5, mitochondrial</fullName>
        <ecNumber evidence="3">3.1.3.16</ecNumber>
    </recommendedName>
    <alternativeName>
        <fullName evidence="12">Phosphoglycerate mutase family member 5 homolog</fullName>
    </alternativeName>
    <alternativeName>
        <fullName evidence="11">Serine/threonine-protein phosphatase Pgam5, mitochondrial</fullName>
    </alternativeName>
</protein>
<keyword evidence="6" id="KW-0496">Mitochondrion</keyword>
<dbReference type="CDD" id="cd07067">
    <property type="entry name" value="HP_PGM_like"/>
    <property type="match status" value="1"/>
</dbReference>
<dbReference type="GO" id="GO:0004722">
    <property type="term" value="F:protein serine/threonine phosphatase activity"/>
    <property type="evidence" value="ECO:0007669"/>
    <property type="project" value="UniProtKB-EC"/>
</dbReference>
<dbReference type="SUPFAM" id="SSF53254">
    <property type="entry name" value="Phosphoglycerate mutase-like"/>
    <property type="match status" value="1"/>
</dbReference>
<dbReference type="PANTHER" id="PTHR20935:SF0">
    <property type="entry name" value="SERINE_THREONINE-PROTEIN PHOSPHATASE PGAM5, MITOCHONDRIAL"/>
    <property type="match status" value="1"/>
</dbReference>
<comment type="function">
    <text evidence="8">Displays phosphatase activity for serine/threonine residues, and dephosphorylates and activates Pk92B kinase. Has apparently no phosphoglycerate mutase activity.</text>
</comment>
<name>A0A6A7FT90_9CRUS</name>
<dbReference type="Pfam" id="PF00300">
    <property type="entry name" value="His_Phos_1"/>
    <property type="match status" value="2"/>
</dbReference>
<dbReference type="InterPro" id="IPR013078">
    <property type="entry name" value="His_Pase_superF_clade-1"/>
</dbReference>
<evidence type="ECO:0000256" key="2">
    <source>
        <dbReference type="ARBA" id="ARBA00006717"/>
    </source>
</evidence>
<evidence type="ECO:0000256" key="9">
    <source>
        <dbReference type="ARBA" id="ARBA00038605"/>
    </source>
</evidence>
<evidence type="ECO:0000256" key="5">
    <source>
        <dbReference type="ARBA" id="ARBA00022801"/>
    </source>
</evidence>
<comment type="catalytic activity">
    <reaction evidence="13">
        <text>O-phospho-L-seryl-[protein] + H2O = L-seryl-[protein] + phosphate</text>
        <dbReference type="Rhea" id="RHEA:20629"/>
        <dbReference type="Rhea" id="RHEA-COMP:9863"/>
        <dbReference type="Rhea" id="RHEA-COMP:11604"/>
        <dbReference type="ChEBI" id="CHEBI:15377"/>
        <dbReference type="ChEBI" id="CHEBI:29999"/>
        <dbReference type="ChEBI" id="CHEBI:43474"/>
        <dbReference type="ChEBI" id="CHEBI:83421"/>
        <dbReference type="EC" id="3.1.3.16"/>
    </reaction>
</comment>
<evidence type="ECO:0000256" key="3">
    <source>
        <dbReference type="ARBA" id="ARBA00013081"/>
    </source>
</evidence>
<evidence type="ECO:0000256" key="14">
    <source>
        <dbReference type="ARBA" id="ARBA00048336"/>
    </source>
</evidence>
<dbReference type="GO" id="GO:0090141">
    <property type="term" value="P:positive regulation of mitochondrial fission"/>
    <property type="evidence" value="ECO:0007669"/>
    <property type="project" value="TreeGrafter"/>
</dbReference>
<dbReference type="SMART" id="SM00855">
    <property type="entry name" value="PGAM"/>
    <property type="match status" value="1"/>
</dbReference>
<evidence type="ECO:0000313" key="15">
    <source>
        <dbReference type="EMBL" id="LAC21285.1"/>
    </source>
</evidence>
<keyword evidence="7" id="KW-0472">Membrane</keyword>
<comment type="similarity">
    <text evidence="2">Belongs to the phosphoglycerate mutase family. BPG-dependent PGAM subfamily.</text>
</comment>
<reference evidence="15" key="1">
    <citation type="submission" date="2017-11" db="EMBL/GenBank/DDBJ databases">
        <title>The sensing device of the deep-sea amphipod.</title>
        <authorList>
            <person name="Kobayashi H."/>
            <person name="Nagahama T."/>
            <person name="Arai W."/>
            <person name="Sasagawa Y."/>
            <person name="Umeda M."/>
            <person name="Hayashi T."/>
            <person name="Nikaido I."/>
            <person name="Watanabe H."/>
            <person name="Oguri K."/>
            <person name="Kitazato H."/>
            <person name="Fujioka K."/>
            <person name="Kido Y."/>
            <person name="Takami H."/>
        </authorList>
    </citation>
    <scope>NUCLEOTIDE SEQUENCE</scope>
    <source>
        <tissue evidence="15">Whole body</tissue>
    </source>
</reference>
<dbReference type="InterPro" id="IPR051021">
    <property type="entry name" value="Mito_Ser/Thr_phosphatase"/>
</dbReference>
<comment type="subcellular location">
    <subcellularLocation>
        <location evidence="1">Mitochondrion outer membrane</location>
    </subcellularLocation>
</comment>
<evidence type="ECO:0000256" key="1">
    <source>
        <dbReference type="ARBA" id="ARBA00004294"/>
    </source>
</evidence>
<dbReference type="GO" id="GO:0005741">
    <property type="term" value="C:mitochondrial outer membrane"/>
    <property type="evidence" value="ECO:0007669"/>
    <property type="project" value="UniProtKB-SubCell"/>
</dbReference>
<evidence type="ECO:0000256" key="11">
    <source>
        <dbReference type="ARBA" id="ARBA00040722"/>
    </source>
</evidence>
<evidence type="ECO:0000256" key="6">
    <source>
        <dbReference type="ARBA" id="ARBA00023128"/>
    </source>
</evidence>
<comment type="catalytic activity">
    <reaction evidence="14">
        <text>O-phospho-L-threonyl-[protein] + H2O = L-threonyl-[protein] + phosphate</text>
        <dbReference type="Rhea" id="RHEA:47004"/>
        <dbReference type="Rhea" id="RHEA-COMP:11060"/>
        <dbReference type="Rhea" id="RHEA-COMP:11605"/>
        <dbReference type="ChEBI" id="CHEBI:15377"/>
        <dbReference type="ChEBI" id="CHEBI:30013"/>
        <dbReference type="ChEBI" id="CHEBI:43474"/>
        <dbReference type="ChEBI" id="CHEBI:61977"/>
        <dbReference type="EC" id="3.1.3.16"/>
    </reaction>
</comment>
<dbReference type="AlphaFoldDB" id="A0A6A7FT90"/>
<comment type="subunit">
    <text evidence="9">Interacts with Pk92B/ASK1.</text>
</comment>
<dbReference type="FunFam" id="3.40.50.1240:FF:000009">
    <property type="entry name" value="serine/threonine-protein phosphatase PGAM5, mitochondrial isoform X1"/>
    <property type="match status" value="1"/>
</dbReference>
<dbReference type="EC" id="3.1.3.16" evidence="3"/>
<accession>A0A6A7FT90</accession>
<evidence type="ECO:0000256" key="12">
    <source>
        <dbReference type="ARBA" id="ARBA00042520"/>
    </source>
</evidence>
<dbReference type="EMBL" id="IACT01001973">
    <property type="protein sequence ID" value="LAC21285.1"/>
    <property type="molecule type" value="mRNA"/>
</dbReference>
<evidence type="ECO:0000256" key="8">
    <source>
        <dbReference type="ARBA" id="ARBA00037234"/>
    </source>
</evidence>
<dbReference type="InterPro" id="IPR029033">
    <property type="entry name" value="His_PPase_superfam"/>
</dbReference>
<proteinExistence type="evidence at transcript level"/>
<keyword evidence="5" id="KW-0378">Hydrolase</keyword>
<keyword evidence="4" id="KW-1000">Mitochondrion outer membrane</keyword>